<organism evidence="2">
    <name type="scientific">Nicotiana tabacum</name>
    <name type="common">Common tobacco</name>
    <dbReference type="NCBI Taxonomy" id="4097"/>
    <lineage>
        <taxon>Eukaryota</taxon>
        <taxon>Viridiplantae</taxon>
        <taxon>Streptophyta</taxon>
        <taxon>Embryophyta</taxon>
        <taxon>Tracheophyta</taxon>
        <taxon>Spermatophyta</taxon>
        <taxon>Magnoliopsida</taxon>
        <taxon>eudicotyledons</taxon>
        <taxon>Gunneridae</taxon>
        <taxon>Pentapetalae</taxon>
        <taxon>asterids</taxon>
        <taxon>lamiids</taxon>
        <taxon>Solanales</taxon>
        <taxon>Solanaceae</taxon>
        <taxon>Nicotianoideae</taxon>
        <taxon>Nicotianeae</taxon>
        <taxon>Nicotiana</taxon>
    </lineage>
</organism>
<dbReference type="PaxDb" id="4097-A0A1S3ZHD1"/>
<evidence type="ECO:0000313" key="2">
    <source>
        <dbReference type="RefSeq" id="XP_016463662.1"/>
    </source>
</evidence>
<feature type="region of interest" description="Disordered" evidence="1">
    <location>
        <begin position="41"/>
        <end position="101"/>
    </location>
</feature>
<protein>
    <submittedName>
        <fullName evidence="2">Pollen-specific leucine-rich repeat extensin-like protein 2</fullName>
    </submittedName>
</protein>
<proteinExistence type="predicted"/>
<reference evidence="2" key="1">
    <citation type="submission" date="2025-08" db="UniProtKB">
        <authorList>
            <consortium name="RefSeq"/>
        </authorList>
    </citation>
    <scope>IDENTIFICATION</scope>
</reference>
<dbReference type="RefSeq" id="XP_016463662.1">
    <property type="nucleotide sequence ID" value="XM_016608176.1"/>
</dbReference>
<gene>
    <name evidence="2" type="primary">LOC107786657</name>
</gene>
<feature type="compositionally biased region" description="Basic and acidic residues" evidence="1">
    <location>
        <begin position="1"/>
        <end position="17"/>
    </location>
</feature>
<dbReference type="OrthoDB" id="1328475at2759"/>
<dbReference type="OMA" id="ANERCEY"/>
<dbReference type="KEGG" id="nta:107786657"/>
<feature type="region of interest" description="Disordered" evidence="1">
    <location>
        <begin position="1"/>
        <end position="22"/>
    </location>
</feature>
<feature type="compositionally biased region" description="Pro residues" evidence="1">
    <location>
        <begin position="92"/>
        <end position="101"/>
    </location>
</feature>
<evidence type="ECO:0000256" key="1">
    <source>
        <dbReference type="SAM" id="MobiDB-lite"/>
    </source>
</evidence>
<name>A0A1S3ZHD1_TOBAC</name>
<accession>A0A1S3ZHD1</accession>
<sequence length="245" mass="27595">MSSKELDASVIDPSREVEELDVSSMKEDMYKLKQQMAEMYQSWSKGQPPPAYPTNPAFIPPLTQTQEHPTVDSSAGFPIYHHYQGTTSQTPQAPPPKPGPYPPPPITPIFIISPSATLHQSSSEPVFQAQDNQYYPPEPTFKALEVYTPRFDLPAEAEKPSENPEKEEMLRTLDMLRPIQSKLPNPPQKNLDYSVSCEYCSGTPGHDTKKFWHLKSAIQELIDTNRIKVQAPEAPNINRNPMLAH</sequence>
<dbReference type="AlphaFoldDB" id="A0A1S3ZHD1"/>
<feature type="compositionally biased region" description="Polar residues" evidence="1">
    <location>
        <begin position="62"/>
        <end position="73"/>
    </location>
</feature>